<evidence type="ECO:0000313" key="2">
    <source>
        <dbReference type="Proteomes" id="UP000192468"/>
    </source>
</evidence>
<dbReference type="Proteomes" id="UP000192468">
    <property type="component" value="Unassembled WGS sequence"/>
</dbReference>
<protein>
    <submittedName>
        <fullName evidence="1">Uncharacterized protein</fullName>
    </submittedName>
</protein>
<dbReference type="RefSeq" id="WP_084114680.1">
    <property type="nucleotide sequence ID" value="NZ_FWXH01000003.1"/>
</dbReference>
<dbReference type="AlphaFoldDB" id="A0A1W1XBB3"/>
<sequence length="117" mass="13845">MIFYHFSDEKCSKLIPKISSKRHEGEGENKGKKITLLTTNPSMFFDNDNGGNFFKYRYVVRLDKNDPYLRADDKFNNMLEGYNKTVGSKGGTFKWFFYYNPIDYVSISEWNDKLCKF</sequence>
<evidence type="ECO:0000313" key="1">
    <source>
        <dbReference type="EMBL" id="SMC21149.1"/>
    </source>
</evidence>
<accession>A0A1W1XBB3</accession>
<dbReference type="OrthoDB" id="1907958at2"/>
<dbReference type="EMBL" id="FWXH01000003">
    <property type="protein sequence ID" value="SMC21149.1"/>
    <property type="molecule type" value="Genomic_DNA"/>
</dbReference>
<gene>
    <name evidence="1" type="ORF">SAMN02745134_01205</name>
</gene>
<keyword evidence="2" id="KW-1185">Reference proteome</keyword>
<proteinExistence type="predicted"/>
<reference evidence="1 2" key="1">
    <citation type="submission" date="2017-04" db="EMBL/GenBank/DDBJ databases">
        <authorList>
            <person name="Afonso C.L."/>
            <person name="Miller P.J."/>
            <person name="Scott M.A."/>
            <person name="Spackman E."/>
            <person name="Goraichik I."/>
            <person name="Dimitrov K.M."/>
            <person name="Suarez D.L."/>
            <person name="Swayne D.E."/>
        </authorList>
    </citation>
    <scope>NUCLEOTIDE SEQUENCE [LARGE SCALE GENOMIC DNA]</scope>
    <source>
        <strain evidence="1 2">DSM 12555</strain>
    </source>
</reference>
<organism evidence="1 2">
    <name type="scientific">Clostridium acidisoli DSM 12555</name>
    <dbReference type="NCBI Taxonomy" id="1121291"/>
    <lineage>
        <taxon>Bacteria</taxon>
        <taxon>Bacillati</taxon>
        <taxon>Bacillota</taxon>
        <taxon>Clostridia</taxon>
        <taxon>Eubacteriales</taxon>
        <taxon>Clostridiaceae</taxon>
        <taxon>Clostridium</taxon>
    </lineage>
</organism>
<name>A0A1W1XBB3_9CLOT</name>